<dbReference type="GO" id="GO:0019318">
    <property type="term" value="P:hexose metabolic process"/>
    <property type="evidence" value="ECO:0007669"/>
    <property type="project" value="UniProtKB-UniPathway"/>
</dbReference>
<dbReference type="Gramene" id="RZC69372">
    <property type="protein sequence ID" value="RZC69372"/>
    <property type="gene ID" value="C5167_032522"/>
</dbReference>
<dbReference type="GO" id="GO:0005829">
    <property type="term" value="C:cytosol"/>
    <property type="evidence" value="ECO:0007669"/>
    <property type="project" value="TreeGrafter"/>
</dbReference>
<keyword evidence="4" id="KW-0067">ATP-binding</keyword>
<dbReference type="Gene3D" id="3.40.367.20">
    <property type="match status" value="1"/>
</dbReference>
<evidence type="ECO:0000256" key="1">
    <source>
        <dbReference type="ARBA" id="ARBA00004921"/>
    </source>
</evidence>
<keyword evidence="7" id="KW-1185">Reference proteome</keyword>
<dbReference type="PRINTS" id="PR00475">
    <property type="entry name" value="HEXOKINASE"/>
</dbReference>
<evidence type="ECO:0000256" key="4">
    <source>
        <dbReference type="RuleBase" id="RU362007"/>
    </source>
</evidence>
<dbReference type="SUPFAM" id="SSF53067">
    <property type="entry name" value="Actin-like ATPase domain"/>
    <property type="match status" value="1"/>
</dbReference>
<dbReference type="InterPro" id="IPR001312">
    <property type="entry name" value="Hexokinase"/>
</dbReference>
<organism evidence="6 7">
    <name type="scientific">Papaver somniferum</name>
    <name type="common">Opium poppy</name>
    <dbReference type="NCBI Taxonomy" id="3469"/>
    <lineage>
        <taxon>Eukaryota</taxon>
        <taxon>Viridiplantae</taxon>
        <taxon>Streptophyta</taxon>
        <taxon>Embryophyta</taxon>
        <taxon>Tracheophyta</taxon>
        <taxon>Spermatophyta</taxon>
        <taxon>Magnoliopsida</taxon>
        <taxon>Ranunculales</taxon>
        <taxon>Papaveraceae</taxon>
        <taxon>Papaveroideae</taxon>
        <taxon>Papaver</taxon>
    </lineage>
</organism>
<keyword evidence="3 4" id="KW-0324">Glycolysis</keyword>
<dbReference type="InterPro" id="IPR022673">
    <property type="entry name" value="Hexokinase_C"/>
</dbReference>
<dbReference type="PANTHER" id="PTHR19443:SF6">
    <property type="entry name" value="HEXOKINASE-4"/>
    <property type="match status" value="1"/>
</dbReference>
<accession>A0A4Y7KAK9</accession>
<protein>
    <recommendedName>
        <fullName evidence="4">Phosphotransferase</fullName>
        <ecNumber evidence="4">2.7.1.-</ecNumber>
    </recommendedName>
</protein>
<dbReference type="EC" id="2.7.1.-" evidence="4"/>
<comment type="pathway">
    <text evidence="2">Carbohydrate metabolism; hexose metabolism.</text>
</comment>
<evidence type="ECO:0000256" key="2">
    <source>
        <dbReference type="ARBA" id="ARBA00005028"/>
    </source>
</evidence>
<proteinExistence type="inferred from homology"/>
<dbReference type="STRING" id="3469.A0A4Y7KAK9"/>
<sequence>MEPSLTTSKGAEIIAVKISLGLILLPFELRIKLQTQVNDTVGTLALGHFHDKDTLAAVIIGTGANASYVERTDAIIKTQGLLTNSGGMVIYQECGESDDMGAEILIPCKMCKPPAKHPYVEPRTIRLMVSVVFSC</sequence>
<dbReference type="GO" id="GO:0005524">
    <property type="term" value="F:ATP binding"/>
    <property type="evidence" value="ECO:0007669"/>
    <property type="project" value="UniProtKB-UniRule"/>
</dbReference>
<comment type="pathway">
    <text evidence="1">Carbohydrate degradation.</text>
</comment>
<feature type="domain" description="Hexokinase C-terminal" evidence="5">
    <location>
        <begin position="56"/>
        <end position="102"/>
    </location>
</feature>
<evidence type="ECO:0000313" key="7">
    <source>
        <dbReference type="Proteomes" id="UP000316621"/>
    </source>
</evidence>
<keyword evidence="4" id="KW-0547">Nucleotide-binding</keyword>
<dbReference type="AlphaFoldDB" id="A0A4Y7KAK9"/>
<dbReference type="EMBL" id="CM010721">
    <property type="protein sequence ID" value="RZC69372.1"/>
    <property type="molecule type" value="Genomic_DNA"/>
</dbReference>
<keyword evidence="4" id="KW-0808">Transferase</keyword>
<dbReference type="InterPro" id="IPR043129">
    <property type="entry name" value="ATPase_NBD"/>
</dbReference>
<dbReference type="GO" id="GO:0005739">
    <property type="term" value="C:mitochondrion"/>
    <property type="evidence" value="ECO:0007669"/>
    <property type="project" value="TreeGrafter"/>
</dbReference>
<dbReference type="UniPathway" id="UPA00242"/>
<dbReference type="GO" id="GO:0004396">
    <property type="term" value="F:hexokinase activity"/>
    <property type="evidence" value="ECO:0007669"/>
    <property type="project" value="UniProtKB-UniRule"/>
</dbReference>
<dbReference type="Pfam" id="PF03727">
    <property type="entry name" value="Hexokinase_2"/>
    <property type="match status" value="1"/>
</dbReference>
<dbReference type="GO" id="GO:0005536">
    <property type="term" value="F:D-glucose binding"/>
    <property type="evidence" value="ECO:0007669"/>
    <property type="project" value="InterPro"/>
</dbReference>
<dbReference type="GO" id="GO:0001678">
    <property type="term" value="P:intracellular glucose homeostasis"/>
    <property type="evidence" value="ECO:0007669"/>
    <property type="project" value="InterPro"/>
</dbReference>
<dbReference type="Gene3D" id="3.30.420.40">
    <property type="match status" value="1"/>
</dbReference>
<evidence type="ECO:0000256" key="3">
    <source>
        <dbReference type="ARBA" id="ARBA00023152"/>
    </source>
</evidence>
<evidence type="ECO:0000313" key="6">
    <source>
        <dbReference type="EMBL" id="RZC69372.1"/>
    </source>
</evidence>
<name>A0A4Y7KAK9_PAPSO</name>
<dbReference type="PANTHER" id="PTHR19443">
    <property type="entry name" value="HEXOKINASE"/>
    <property type="match status" value="1"/>
</dbReference>
<evidence type="ECO:0000259" key="5">
    <source>
        <dbReference type="Pfam" id="PF03727"/>
    </source>
</evidence>
<reference evidence="6 7" key="1">
    <citation type="journal article" date="2018" name="Science">
        <title>The opium poppy genome and morphinan production.</title>
        <authorList>
            <person name="Guo L."/>
            <person name="Winzer T."/>
            <person name="Yang X."/>
            <person name="Li Y."/>
            <person name="Ning Z."/>
            <person name="He Z."/>
            <person name="Teodor R."/>
            <person name="Lu Y."/>
            <person name="Bowser T.A."/>
            <person name="Graham I.A."/>
            <person name="Ye K."/>
        </authorList>
    </citation>
    <scope>NUCLEOTIDE SEQUENCE [LARGE SCALE GENOMIC DNA]</scope>
    <source>
        <strain evidence="7">cv. HN1</strain>
        <tissue evidence="6">Leaves</tissue>
    </source>
</reference>
<keyword evidence="4" id="KW-0418">Kinase</keyword>
<comment type="similarity">
    <text evidence="4">Belongs to the hexokinase family.</text>
</comment>
<dbReference type="Proteomes" id="UP000316621">
    <property type="component" value="Chromosome 7"/>
</dbReference>
<dbReference type="GO" id="GO:0006096">
    <property type="term" value="P:glycolytic process"/>
    <property type="evidence" value="ECO:0007669"/>
    <property type="project" value="UniProtKB-KW"/>
</dbReference>
<gene>
    <name evidence="6" type="ORF">C5167_032522</name>
</gene>